<dbReference type="AlphaFoldDB" id="E0XRC5"/>
<dbReference type="EMBL" id="GU474851">
    <property type="protein sequence ID" value="ADI16966.1"/>
    <property type="molecule type" value="Genomic_DNA"/>
</dbReference>
<sequence>MLPKLILFRFKCSLFISDRIINQKYRLNVNIESVIISNPLQLSVEQSYFCAAL</sequence>
<organism evidence="1">
    <name type="scientific">uncultured Sphingobacteriales bacterium HF0010_19H17</name>
    <dbReference type="NCBI Taxonomy" id="710990"/>
    <lineage>
        <taxon>Bacteria</taxon>
        <taxon>Pseudomonadati</taxon>
        <taxon>Bacteroidota</taxon>
        <taxon>Sphingobacteriia</taxon>
        <taxon>Sphingobacteriales</taxon>
        <taxon>environmental samples</taxon>
    </lineage>
</organism>
<accession>E0XRC5</accession>
<proteinExistence type="predicted"/>
<protein>
    <submittedName>
        <fullName evidence="1">Uncharacterized protein</fullName>
    </submittedName>
</protein>
<reference evidence="1" key="1">
    <citation type="journal article" date="2011" name="Environ. Microbiol.">
        <title>Time-series analyses of Monterey Bay coastal microbial picoplankton using a 'genome proxy' microarray.</title>
        <authorList>
            <person name="Rich V.I."/>
            <person name="Pham V.D."/>
            <person name="Eppley J."/>
            <person name="Shi Y."/>
            <person name="DeLong E.F."/>
        </authorList>
    </citation>
    <scope>NUCLEOTIDE SEQUENCE</scope>
</reference>
<name>E0XRC5_9SPHI</name>
<evidence type="ECO:0000313" key="1">
    <source>
        <dbReference type="EMBL" id="ADI16966.1"/>
    </source>
</evidence>